<evidence type="ECO:0000313" key="6">
    <source>
        <dbReference type="Proteomes" id="UP000701702"/>
    </source>
</evidence>
<dbReference type="SUPFAM" id="SSF52540">
    <property type="entry name" value="P-loop containing nucleoside triphosphate hydrolases"/>
    <property type="match status" value="1"/>
</dbReference>
<dbReference type="Gene3D" id="3.40.50.300">
    <property type="entry name" value="P-loop containing nucleotide triphosphate hydrolases"/>
    <property type="match status" value="1"/>
</dbReference>
<keyword evidence="6" id="KW-1185">Reference proteome</keyword>
<keyword evidence="3" id="KW-0067">ATP-binding</keyword>
<feature type="domain" description="Bacterial type II secretion system protein E" evidence="4">
    <location>
        <begin position="72"/>
        <end position="265"/>
    </location>
</feature>
<sequence>MTTQSISKIAFVDLYLGEGYCDIKGLAGAFAPRVPAPQEYEEQLAELREKCKEIYRAQQEPEFSLVVDGNLFRVTQISDVTNEDVFVLRRSEAQIRPLATLGLPPHVMKAVLDKDARGLILVAGEMGTGKTSTAASIVVQRLAIHGGIAIAVEDPPETMLNGVHGNNGRCIQVRASRKTGGYQEHMIRAMRTGADLILIGEIRDEDTAFQALKASINGHLIISTIHGGDIVQAIERMRTLCSGRTPNASGILAEGLAAVIWQTLEKVPRQGESGSVARLLSKSLILHGQESAGIRAKIRKGTISQVLHDVEEQGRQAAWSMQKILGGGRA</sequence>
<evidence type="ECO:0000256" key="2">
    <source>
        <dbReference type="ARBA" id="ARBA00022741"/>
    </source>
</evidence>
<dbReference type="InterPro" id="IPR027417">
    <property type="entry name" value="P-loop_NTPase"/>
</dbReference>
<dbReference type="Proteomes" id="UP000701702">
    <property type="component" value="Unassembled WGS sequence"/>
</dbReference>
<proteinExistence type="inferred from homology"/>
<accession>A0ABM8WRJ8</accession>
<comment type="caution">
    <text evidence="5">The sequence shown here is derived from an EMBL/GenBank/DDBJ whole genome shotgun (WGS) entry which is preliminary data.</text>
</comment>
<evidence type="ECO:0000313" key="5">
    <source>
        <dbReference type="EMBL" id="CAG9170077.1"/>
    </source>
</evidence>
<dbReference type="EMBL" id="CAJZAF010000007">
    <property type="protein sequence ID" value="CAG9170077.1"/>
    <property type="molecule type" value="Genomic_DNA"/>
</dbReference>
<evidence type="ECO:0000256" key="1">
    <source>
        <dbReference type="ARBA" id="ARBA00006611"/>
    </source>
</evidence>
<organism evidence="5 6">
    <name type="scientific">Cupriavidus pinatubonensis</name>
    <dbReference type="NCBI Taxonomy" id="248026"/>
    <lineage>
        <taxon>Bacteria</taxon>
        <taxon>Pseudomonadati</taxon>
        <taxon>Pseudomonadota</taxon>
        <taxon>Betaproteobacteria</taxon>
        <taxon>Burkholderiales</taxon>
        <taxon>Burkholderiaceae</taxon>
        <taxon>Cupriavidus</taxon>
    </lineage>
</organism>
<comment type="similarity">
    <text evidence="1">Belongs to the GSP E family.</text>
</comment>
<dbReference type="RefSeq" id="WP_224001477.1">
    <property type="nucleotide sequence ID" value="NZ_CAJZAF010000007.1"/>
</dbReference>
<keyword evidence="2" id="KW-0547">Nucleotide-binding</keyword>
<dbReference type="PANTHER" id="PTHR30258:SF3">
    <property type="entry name" value="SLL1921 PROTEIN"/>
    <property type="match status" value="1"/>
</dbReference>
<name>A0ABM8WRJ8_9BURK</name>
<dbReference type="InterPro" id="IPR001482">
    <property type="entry name" value="T2SS/T4SS_dom"/>
</dbReference>
<gene>
    <name evidence="5" type="ORF">LMG23994_01808</name>
</gene>
<reference evidence="5 6" key="1">
    <citation type="submission" date="2021-08" db="EMBL/GenBank/DDBJ databases">
        <authorList>
            <person name="Peeters C."/>
        </authorList>
    </citation>
    <scope>NUCLEOTIDE SEQUENCE [LARGE SCALE GENOMIC DNA]</scope>
    <source>
        <strain evidence="5 6">LMG 23994</strain>
    </source>
</reference>
<evidence type="ECO:0000256" key="3">
    <source>
        <dbReference type="ARBA" id="ARBA00022840"/>
    </source>
</evidence>
<dbReference type="Pfam" id="PF00437">
    <property type="entry name" value="T2SSE"/>
    <property type="match status" value="1"/>
</dbReference>
<protein>
    <recommendedName>
        <fullName evidence="4">Bacterial type II secretion system protein E domain-containing protein</fullName>
    </recommendedName>
</protein>
<evidence type="ECO:0000259" key="4">
    <source>
        <dbReference type="Pfam" id="PF00437"/>
    </source>
</evidence>
<dbReference type="PANTHER" id="PTHR30258">
    <property type="entry name" value="TYPE II SECRETION SYSTEM PROTEIN GSPE-RELATED"/>
    <property type="match status" value="1"/>
</dbReference>